<dbReference type="GO" id="GO:0005524">
    <property type="term" value="F:ATP binding"/>
    <property type="evidence" value="ECO:0007669"/>
    <property type="project" value="UniProtKB-KW"/>
</dbReference>
<dbReference type="SUPFAM" id="SSF52047">
    <property type="entry name" value="RNI-like"/>
    <property type="match status" value="2"/>
</dbReference>
<feature type="domain" description="Protein kinase" evidence="12">
    <location>
        <begin position="915"/>
        <end position="1226"/>
    </location>
</feature>
<dbReference type="Proteomes" id="UP000594638">
    <property type="component" value="Unassembled WGS sequence"/>
</dbReference>
<evidence type="ECO:0000256" key="5">
    <source>
        <dbReference type="ARBA" id="ARBA00022737"/>
    </source>
</evidence>
<evidence type="ECO:0000256" key="6">
    <source>
        <dbReference type="ARBA" id="ARBA00022741"/>
    </source>
</evidence>
<dbReference type="InterPro" id="IPR008271">
    <property type="entry name" value="Ser/Thr_kinase_AS"/>
</dbReference>
<organism evidence="13 14">
    <name type="scientific">Olea europaea subsp. europaea</name>
    <dbReference type="NCBI Taxonomy" id="158383"/>
    <lineage>
        <taxon>Eukaryota</taxon>
        <taxon>Viridiplantae</taxon>
        <taxon>Streptophyta</taxon>
        <taxon>Embryophyta</taxon>
        <taxon>Tracheophyta</taxon>
        <taxon>Spermatophyta</taxon>
        <taxon>Magnoliopsida</taxon>
        <taxon>eudicotyledons</taxon>
        <taxon>Gunneridae</taxon>
        <taxon>Pentapetalae</taxon>
        <taxon>asterids</taxon>
        <taxon>lamiids</taxon>
        <taxon>Lamiales</taxon>
        <taxon>Oleaceae</taxon>
        <taxon>Oleeae</taxon>
        <taxon>Olea</taxon>
    </lineage>
</organism>
<dbReference type="InterPro" id="IPR001245">
    <property type="entry name" value="Ser-Thr/Tyr_kinase_cat_dom"/>
</dbReference>
<evidence type="ECO:0000256" key="1">
    <source>
        <dbReference type="ARBA" id="ARBA00004167"/>
    </source>
</evidence>
<keyword evidence="6" id="KW-0547">Nucleotide-binding</keyword>
<comment type="subcellular location">
    <subcellularLocation>
        <location evidence="1">Membrane</location>
        <topology evidence="1">Single-pass membrane protein</topology>
    </subcellularLocation>
</comment>
<dbReference type="FunFam" id="3.80.10.10:FF:000095">
    <property type="entry name" value="LRR receptor-like serine/threonine-protein kinase GSO1"/>
    <property type="match status" value="2"/>
</dbReference>
<gene>
    <name evidence="13" type="ORF">OLEA9_A091767</name>
</gene>
<dbReference type="InterPro" id="IPR032675">
    <property type="entry name" value="LRR_dom_sf"/>
</dbReference>
<dbReference type="Pfam" id="PF08263">
    <property type="entry name" value="LRRNT_2"/>
    <property type="match status" value="1"/>
</dbReference>
<dbReference type="InterPro" id="IPR011009">
    <property type="entry name" value="Kinase-like_dom_sf"/>
</dbReference>
<evidence type="ECO:0000313" key="14">
    <source>
        <dbReference type="Proteomes" id="UP000594638"/>
    </source>
</evidence>
<dbReference type="Gene3D" id="3.80.10.10">
    <property type="entry name" value="Ribonuclease Inhibitor"/>
    <property type="match status" value="5"/>
</dbReference>
<dbReference type="SUPFAM" id="SSF52058">
    <property type="entry name" value="L domain-like"/>
    <property type="match status" value="1"/>
</dbReference>
<comment type="similarity">
    <text evidence="2">Belongs to the protein kinase superfamily. Ser/Thr protein kinase family.</text>
</comment>
<dbReference type="PANTHER" id="PTHR27008">
    <property type="entry name" value="OS04G0122200 PROTEIN"/>
    <property type="match status" value="1"/>
</dbReference>
<dbReference type="Pfam" id="PF13855">
    <property type="entry name" value="LRR_8"/>
    <property type="match status" value="4"/>
</dbReference>
<sequence>MEKICFLVAAVAVLSVKCFALYSSKDEEALLAFKTRITSDPYGILADNWSTTASICNWIGVSCSRSQQRVTALNFSGFDFTGTISPHLGNLTYLGSIDISANNFHGIIPPELSNLPRLEEINVGSNGFTGEVPSWFGTLPELQHILLQNNNFSGSIPPSLCNNSKVRILQMNDNFLNGNIPHEIGNLSALEILNLRSNQLLGSIPFGIFNISSLKALDLSFNSLSGMLPENTCDSVPKLTELYLSKNLLNGQIPSKIYKCRYLEYLSLSYNHFNGSIPSAIGSLTMLRTLFLGINNFKGGIPLEIGNLSCLETLSVQGGSLTGPFPSFVFNISSLKVIDFGNNSLSGSLSVDIYHKLPELEQLYLNSNQLTGQTLSNILDFKSLWRIELSENKLTGGVPAKVGNLTGLKYLYLADNRLTGELPDELGKLNLQKFNVHNNSLFGTIPISMFNISTIKMMELSTNQFSGHLASTIGLSLLNLEELYLGDNRFTGVIPSSITNASKLTILSMSTNSLTGTIPDFGNIRLLRRLQIGENNLTGESSSPELGFFSSLTNCRYLDSIEVSLNNLNGILPASIGNFSTSLQSFKAFGSHIKGAIPAEIGNLSSLIELYLDNNQLTGVIPRSLGKLRSLQRIYLEHNRLDGYIPAELCNLSNLGDLYLSNNTVYGSIPSCLGELKSFRHLYLDSNRLESTVPLNLWSLNDLLELNLSSNSLRGSLPTEIKNLKVVYILDLSQNKFSGDIPSSIDSMQSLVSPSFAHNKFQGAIPAFLGNIKALESLDLSYNNFSGLIPKSLEALNYLQHFDVSHNRLEGEIPDGGCFANFTAQSFVQNYAFCSETRHQFPHCGKTPERSKSKIVVALMKYILPSVIAVILAMSITLLMIRRKSYRQVPKSEISFHRAWRRISYRELQDATNDFSETNIIESGSFGSVYKGTLSDGLNVAVKVFNLQSQQVTKSFDIESEVLSTIHHRNLVRIIGCCSNTEFKALILEYMPNGSHEKWLYSNNYFFDILKRLNIAIDVALALEYMHHSHTSTIVHCDLKPSNILLDEDMVTHVGDFGIAKLFGEGELISQTKTLATIGYMSPKYGAEGIVSTSGDVYSYGVMLMEMYARKKPTDEMFDEQMSLKSWEEGGEELTKLDKVTGKDIHRGTAGLVLSDFGDTSTGGGIGKTYNGEVGTRIDYALEESDLELSMTGHGGADDKVHQIVVDEQNFKLSSPLTKGSRYEFFIDLASSVNGDELFFYRDKGGKTRGKLNSHGYRNSLVRD</sequence>
<dbReference type="InterPro" id="IPR013210">
    <property type="entry name" value="LRR_N_plant-typ"/>
</dbReference>
<keyword evidence="9 10" id="KW-0472">Membrane</keyword>
<dbReference type="OrthoDB" id="676979at2759"/>
<dbReference type="InterPro" id="IPR003591">
    <property type="entry name" value="Leu-rich_rpt_typical-subtyp"/>
</dbReference>
<keyword evidence="5" id="KW-0677">Repeat</keyword>
<evidence type="ECO:0000256" key="2">
    <source>
        <dbReference type="ARBA" id="ARBA00008684"/>
    </source>
</evidence>
<protein>
    <submittedName>
        <fullName evidence="13">Probable LRR receptor-like serine threonine-kinase At3g47570</fullName>
    </submittedName>
</protein>
<dbReference type="PROSITE" id="PS00108">
    <property type="entry name" value="PROTEIN_KINASE_ST"/>
    <property type="match status" value="1"/>
</dbReference>
<comment type="caution">
    <text evidence="13">The sequence shown here is derived from an EMBL/GenBank/DDBJ whole genome shotgun (WGS) entry which is preliminary data.</text>
</comment>
<dbReference type="PROSITE" id="PS50011">
    <property type="entry name" value="PROTEIN_KINASE_DOM"/>
    <property type="match status" value="1"/>
</dbReference>
<keyword evidence="14" id="KW-1185">Reference proteome</keyword>
<dbReference type="InterPro" id="IPR051809">
    <property type="entry name" value="Plant_receptor-like_S/T_kinase"/>
</dbReference>
<dbReference type="InterPro" id="IPR000719">
    <property type="entry name" value="Prot_kinase_dom"/>
</dbReference>
<dbReference type="Pfam" id="PF07714">
    <property type="entry name" value="PK_Tyr_Ser-Thr"/>
    <property type="match status" value="1"/>
</dbReference>
<feature type="chain" id="PRO_5035762688" evidence="11">
    <location>
        <begin position="21"/>
        <end position="1264"/>
    </location>
</feature>
<keyword evidence="11" id="KW-0732">Signal</keyword>
<dbReference type="GO" id="GO:0006952">
    <property type="term" value="P:defense response"/>
    <property type="evidence" value="ECO:0007669"/>
    <property type="project" value="UniProtKB-ARBA"/>
</dbReference>
<dbReference type="SMART" id="SM00220">
    <property type="entry name" value="S_TKc"/>
    <property type="match status" value="1"/>
</dbReference>
<accession>A0A8S0VDJ0</accession>
<feature type="transmembrane region" description="Helical" evidence="10">
    <location>
        <begin position="862"/>
        <end position="881"/>
    </location>
</feature>
<reference evidence="13 14" key="1">
    <citation type="submission" date="2019-12" db="EMBL/GenBank/DDBJ databases">
        <authorList>
            <person name="Alioto T."/>
            <person name="Alioto T."/>
            <person name="Gomez Garrido J."/>
        </authorList>
    </citation>
    <scope>NUCLEOTIDE SEQUENCE [LARGE SCALE GENOMIC DNA]</scope>
</reference>
<dbReference type="GO" id="GO:0016020">
    <property type="term" value="C:membrane"/>
    <property type="evidence" value="ECO:0007669"/>
    <property type="project" value="UniProtKB-SubCell"/>
</dbReference>
<evidence type="ECO:0000256" key="7">
    <source>
        <dbReference type="ARBA" id="ARBA00022840"/>
    </source>
</evidence>
<evidence type="ECO:0000256" key="10">
    <source>
        <dbReference type="SAM" id="Phobius"/>
    </source>
</evidence>
<evidence type="ECO:0000259" key="12">
    <source>
        <dbReference type="PROSITE" id="PS50011"/>
    </source>
</evidence>
<evidence type="ECO:0000313" key="13">
    <source>
        <dbReference type="EMBL" id="CAA3029820.1"/>
    </source>
</evidence>
<dbReference type="SUPFAM" id="SSF56112">
    <property type="entry name" value="Protein kinase-like (PK-like)"/>
    <property type="match status" value="1"/>
</dbReference>
<keyword evidence="4 10" id="KW-0812">Transmembrane</keyword>
<dbReference type="AlphaFoldDB" id="A0A8S0VDJ0"/>
<dbReference type="Gene3D" id="1.10.510.10">
    <property type="entry name" value="Transferase(Phosphotransferase) domain 1"/>
    <property type="match status" value="1"/>
</dbReference>
<dbReference type="FunFam" id="3.80.10.10:FF:000317">
    <property type="entry name" value="Inactive leucine-rich repeat receptor-like protein kinase"/>
    <property type="match status" value="1"/>
</dbReference>
<dbReference type="SMART" id="SM00369">
    <property type="entry name" value="LRR_TYP"/>
    <property type="match status" value="12"/>
</dbReference>
<evidence type="ECO:0000256" key="11">
    <source>
        <dbReference type="SAM" id="SignalP"/>
    </source>
</evidence>
<evidence type="ECO:0000256" key="3">
    <source>
        <dbReference type="ARBA" id="ARBA00022614"/>
    </source>
</evidence>
<keyword evidence="13" id="KW-0675">Receptor</keyword>
<dbReference type="PANTHER" id="PTHR27008:SF585">
    <property type="entry name" value="PROTEIN KINASE DOMAIN-CONTAINING PROTEIN"/>
    <property type="match status" value="1"/>
</dbReference>
<dbReference type="Gene3D" id="3.30.200.20">
    <property type="entry name" value="Phosphorylase Kinase, domain 1"/>
    <property type="match status" value="1"/>
</dbReference>
<keyword evidence="7" id="KW-0067">ATP-binding</keyword>
<evidence type="ECO:0000256" key="8">
    <source>
        <dbReference type="ARBA" id="ARBA00022989"/>
    </source>
</evidence>
<dbReference type="GO" id="GO:0004672">
    <property type="term" value="F:protein kinase activity"/>
    <property type="evidence" value="ECO:0007669"/>
    <property type="project" value="InterPro"/>
</dbReference>
<evidence type="ECO:0000256" key="9">
    <source>
        <dbReference type="ARBA" id="ARBA00023136"/>
    </source>
</evidence>
<dbReference type="FunFam" id="3.30.200.20:FF:000661">
    <property type="entry name" value="Serine-threonine protein kinase plant-type"/>
    <property type="match status" value="1"/>
</dbReference>
<dbReference type="GO" id="GO:0051707">
    <property type="term" value="P:response to other organism"/>
    <property type="evidence" value="ECO:0007669"/>
    <property type="project" value="UniProtKB-ARBA"/>
</dbReference>
<proteinExistence type="inferred from homology"/>
<dbReference type="Pfam" id="PF00560">
    <property type="entry name" value="LRR_1"/>
    <property type="match status" value="8"/>
</dbReference>
<dbReference type="EMBL" id="CACTIH010009332">
    <property type="protein sequence ID" value="CAA3029820.1"/>
    <property type="molecule type" value="Genomic_DNA"/>
</dbReference>
<feature type="signal peptide" evidence="11">
    <location>
        <begin position="1"/>
        <end position="20"/>
    </location>
</feature>
<dbReference type="Gramene" id="OE9A091767T1">
    <property type="protein sequence ID" value="OE9A091767C1"/>
    <property type="gene ID" value="OE9A091767"/>
</dbReference>
<keyword evidence="3" id="KW-0433">Leucine-rich repeat</keyword>
<name>A0A8S0VDJ0_OLEEU</name>
<dbReference type="SMART" id="SM00365">
    <property type="entry name" value="LRR_SD22"/>
    <property type="match status" value="6"/>
</dbReference>
<keyword evidence="8 10" id="KW-1133">Transmembrane helix</keyword>
<dbReference type="InterPro" id="IPR001611">
    <property type="entry name" value="Leu-rich_rpt"/>
</dbReference>
<evidence type="ECO:0000256" key="4">
    <source>
        <dbReference type="ARBA" id="ARBA00022692"/>
    </source>
</evidence>